<dbReference type="EMBL" id="MU003797">
    <property type="protein sequence ID" value="KAF2720696.1"/>
    <property type="molecule type" value="Genomic_DNA"/>
</dbReference>
<name>A0A9P4Q959_9PEZI</name>
<feature type="compositionally biased region" description="Polar residues" evidence="1">
    <location>
        <begin position="1"/>
        <end position="11"/>
    </location>
</feature>
<organism evidence="2 3">
    <name type="scientific">Polychaeton citri CBS 116435</name>
    <dbReference type="NCBI Taxonomy" id="1314669"/>
    <lineage>
        <taxon>Eukaryota</taxon>
        <taxon>Fungi</taxon>
        <taxon>Dikarya</taxon>
        <taxon>Ascomycota</taxon>
        <taxon>Pezizomycotina</taxon>
        <taxon>Dothideomycetes</taxon>
        <taxon>Dothideomycetidae</taxon>
        <taxon>Capnodiales</taxon>
        <taxon>Capnodiaceae</taxon>
        <taxon>Polychaeton</taxon>
    </lineage>
</organism>
<evidence type="ECO:0000313" key="3">
    <source>
        <dbReference type="Proteomes" id="UP000799441"/>
    </source>
</evidence>
<evidence type="ECO:0000256" key="1">
    <source>
        <dbReference type="SAM" id="MobiDB-lite"/>
    </source>
</evidence>
<feature type="region of interest" description="Disordered" evidence="1">
    <location>
        <begin position="1"/>
        <end position="21"/>
    </location>
</feature>
<keyword evidence="3" id="KW-1185">Reference proteome</keyword>
<evidence type="ECO:0000313" key="2">
    <source>
        <dbReference type="EMBL" id="KAF2720696.1"/>
    </source>
</evidence>
<gene>
    <name evidence="2" type="ORF">K431DRAFT_285606</name>
</gene>
<dbReference type="OrthoDB" id="5140754at2759"/>
<proteinExistence type="predicted"/>
<sequence length="281" mass="32842">MEKDQCTSVSDESADLNLPDEDRRENIRSALKRYRETVEQHNFSIIRLIIEAMEPKPIHSNMDESFAKKRCLRVLKGEFNRNWGGDFVSEPLYLLSEDIRSELIHEHCLNGIYHLPNDPERPKYREDWFAAIRADIEEGGVTTDYFPPADLHYLCSLVSGICGSGLPLWQHAQQMSLLDPLSGDERTEVTFPMPDDDYDWMKSYWEGWEIATAVQIGSGEHTGGSFAIFCRDEELHKQWRWRYSAISEFWCSDLYDDIEGYLDFYAHFNEQSKEDIGWQYA</sequence>
<comment type="caution">
    <text evidence="2">The sequence shown here is derived from an EMBL/GenBank/DDBJ whole genome shotgun (WGS) entry which is preliminary data.</text>
</comment>
<dbReference type="Proteomes" id="UP000799441">
    <property type="component" value="Unassembled WGS sequence"/>
</dbReference>
<reference evidence="2" key="1">
    <citation type="journal article" date="2020" name="Stud. Mycol.">
        <title>101 Dothideomycetes genomes: a test case for predicting lifestyles and emergence of pathogens.</title>
        <authorList>
            <person name="Haridas S."/>
            <person name="Albert R."/>
            <person name="Binder M."/>
            <person name="Bloem J."/>
            <person name="Labutti K."/>
            <person name="Salamov A."/>
            <person name="Andreopoulos B."/>
            <person name="Baker S."/>
            <person name="Barry K."/>
            <person name="Bills G."/>
            <person name="Bluhm B."/>
            <person name="Cannon C."/>
            <person name="Castanera R."/>
            <person name="Culley D."/>
            <person name="Daum C."/>
            <person name="Ezra D."/>
            <person name="Gonzalez J."/>
            <person name="Henrissat B."/>
            <person name="Kuo A."/>
            <person name="Liang C."/>
            <person name="Lipzen A."/>
            <person name="Lutzoni F."/>
            <person name="Magnuson J."/>
            <person name="Mondo S."/>
            <person name="Nolan M."/>
            <person name="Ohm R."/>
            <person name="Pangilinan J."/>
            <person name="Park H.-J."/>
            <person name="Ramirez L."/>
            <person name="Alfaro M."/>
            <person name="Sun H."/>
            <person name="Tritt A."/>
            <person name="Yoshinaga Y."/>
            <person name="Zwiers L.-H."/>
            <person name="Turgeon B."/>
            <person name="Goodwin S."/>
            <person name="Spatafora J."/>
            <person name="Crous P."/>
            <person name="Grigoriev I."/>
        </authorList>
    </citation>
    <scope>NUCLEOTIDE SEQUENCE</scope>
    <source>
        <strain evidence="2">CBS 116435</strain>
    </source>
</reference>
<accession>A0A9P4Q959</accession>
<dbReference type="AlphaFoldDB" id="A0A9P4Q959"/>
<protein>
    <submittedName>
        <fullName evidence="2">Uncharacterized protein</fullName>
    </submittedName>
</protein>